<evidence type="ECO:0000256" key="1">
    <source>
        <dbReference type="SAM" id="MobiDB-lite"/>
    </source>
</evidence>
<evidence type="ECO:0000313" key="3">
    <source>
        <dbReference type="Proteomes" id="UP000093962"/>
    </source>
</evidence>
<feature type="compositionally biased region" description="Acidic residues" evidence="1">
    <location>
        <begin position="66"/>
        <end position="79"/>
    </location>
</feature>
<organism evidence="2 3">
    <name type="scientific">Mycolicibacterium mucogenicum</name>
    <name type="common">Mycobacterium mucogenicum</name>
    <dbReference type="NCBI Taxonomy" id="56689"/>
    <lineage>
        <taxon>Bacteria</taxon>
        <taxon>Bacillati</taxon>
        <taxon>Actinomycetota</taxon>
        <taxon>Actinomycetes</taxon>
        <taxon>Mycobacteriales</taxon>
        <taxon>Mycobacteriaceae</taxon>
        <taxon>Mycolicibacterium</taxon>
    </lineage>
</organism>
<sequence>MKDRLSKNEIRKDVVQESVEAVAGTVGEVMNIVVTAVKDVASSIGSLATDAFEIRDSARRARAELELDEEDESEAESDDVATPAPTSVKPITAVKPETVDTPDTDAD</sequence>
<gene>
    <name evidence="2" type="ORF">A5642_17500</name>
</gene>
<dbReference type="OrthoDB" id="3789162at2"/>
<dbReference type="AlphaFoldDB" id="A0A1A0MSA2"/>
<evidence type="ECO:0000313" key="2">
    <source>
        <dbReference type="EMBL" id="OBA87941.1"/>
    </source>
</evidence>
<dbReference type="RefSeq" id="WP_064858628.1">
    <property type="nucleotide sequence ID" value="NZ_LZSF01000115.1"/>
</dbReference>
<reference evidence="2 3" key="1">
    <citation type="submission" date="2016-06" db="EMBL/GenBank/DDBJ databases">
        <authorList>
            <person name="Kjaerup R.B."/>
            <person name="Dalgaard T.S."/>
            <person name="Juul-Madsen H.R."/>
        </authorList>
    </citation>
    <scope>NUCLEOTIDE SEQUENCE [LARGE SCALE GENOMIC DNA]</scope>
    <source>
        <strain evidence="2 3">1199456.5</strain>
    </source>
</reference>
<dbReference type="Proteomes" id="UP000093962">
    <property type="component" value="Unassembled WGS sequence"/>
</dbReference>
<protein>
    <submittedName>
        <fullName evidence="2">Uncharacterized protein</fullName>
    </submittedName>
</protein>
<feature type="region of interest" description="Disordered" evidence="1">
    <location>
        <begin position="63"/>
        <end position="107"/>
    </location>
</feature>
<comment type="caution">
    <text evidence="2">The sequence shown here is derived from an EMBL/GenBank/DDBJ whole genome shotgun (WGS) entry which is preliminary data.</text>
</comment>
<proteinExistence type="predicted"/>
<name>A0A1A0MSA2_MYCMU</name>
<dbReference type="EMBL" id="LZSF01000115">
    <property type="protein sequence ID" value="OBA87941.1"/>
    <property type="molecule type" value="Genomic_DNA"/>
</dbReference>
<accession>A0A1A0MSA2</accession>